<dbReference type="InterPro" id="IPR005119">
    <property type="entry name" value="LysR_subst-bd"/>
</dbReference>
<proteinExistence type="inferred from homology"/>
<gene>
    <name evidence="7" type="ORF">GIY30_10485</name>
</gene>
<dbReference type="InterPro" id="IPR000847">
    <property type="entry name" value="LysR_HTH_N"/>
</dbReference>
<dbReference type="SUPFAM" id="SSF46785">
    <property type="entry name" value="Winged helix' DNA-binding domain"/>
    <property type="match status" value="1"/>
</dbReference>
<dbReference type="InterPro" id="IPR036388">
    <property type="entry name" value="WH-like_DNA-bd_sf"/>
</dbReference>
<keyword evidence="4" id="KW-0010">Activator</keyword>
<dbReference type="EMBL" id="WMBR01000002">
    <property type="protein sequence ID" value="MXP21775.1"/>
    <property type="molecule type" value="Genomic_DNA"/>
</dbReference>
<evidence type="ECO:0000256" key="5">
    <source>
        <dbReference type="ARBA" id="ARBA00023163"/>
    </source>
</evidence>
<sequence length="295" mass="32013">MELRHLRYFRVLADELHFGRAAARLHISQPPLTAHIKELEREVGARLFDRTTRRVALTGAGEVFAERVDALLDDLDDAVLEARDHAEGRRGRIRVGFVSSASGTVLPPGLRIFREIHPMVRVDLSPLTTREQLDALTAGSLDVGLIRSGGADPGLTVEPLFAEPMVAVVPVEHALASHESIDVDDLVDERLILFPNDLMPAYVAQIWALFATVGAEPLVVQEAIHHETVVGLVSAGVGISILPASVGRFRPADVVIRTINNAPTTELLIARPTDLAKPAVDGFVECLRAAQRVDA</sequence>
<protein>
    <submittedName>
        <fullName evidence="7">LysR family transcriptional regulator</fullName>
    </submittedName>
</protein>
<evidence type="ECO:0000313" key="7">
    <source>
        <dbReference type="EMBL" id="MXP21775.1"/>
    </source>
</evidence>
<dbReference type="AlphaFoldDB" id="A0A6L7GSY9"/>
<evidence type="ECO:0000313" key="8">
    <source>
        <dbReference type="Proteomes" id="UP000475545"/>
    </source>
</evidence>
<keyword evidence="3" id="KW-0238">DNA-binding</keyword>
<dbReference type="GO" id="GO:0032993">
    <property type="term" value="C:protein-DNA complex"/>
    <property type="evidence" value="ECO:0007669"/>
    <property type="project" value="TreeGrafter"/>
</dbReference>
<keyword evidence="2" id="KW-0805">Transcription regulation</keyword>
<feature type="domain" description="HTH lysR-type" evidence="6">
    <location>
        <begin position="1"/>
        <end position="58"/>
    </location>
</feature>
<dbReference type="PRINTS" id="PR00039">
    <property type="entry name" value="HTHLYSR"/>
</dbReference>
<dbReference type="CDD" id="cd08414">
    <property type="entry name" value="PBP2_LTTR_aromatics_like"/>
    <property type="match status" value="1"/>
</dbReference>
<dbReference type="Pfam" id="PF00126">
    <property type="entry name" value="HTH_1"/>
    <property type="match status" value="1"/>
</dbReference>
<dbReference type="SUPFAM" id="SSF53850">
    <property type="entry name" value="Periplasmic binding protein-like II"/>
    <property type="match status" value="1"/>
</dbReference>
<keyword evidence="8" id="KW-1185">Reference proteome</keyword>
<dbReference type="Gene3D" id="3.40.190.10">
    <property type="entry name" value="Periplasmic binding protein-like II"/>
    <property type="match status" value="2"/>
</dbReference>
<evidence type="ECO:0000256" key="3">
    <source>
        <dbReference type="ARBA" id="ARBA00023125"/>
    </source>
</evidence>
<dbReference type="RefSeq" id="WP_160901923.1">
    <property type="nucleotide sequence ID" value="NZ_CP102850.1"/>
</dbReference>
<evidence type="ECO:0000256" key="4">
    <source>
        <dbReference type="ARBA" id="ARBA00023159"/>
    </source>
</evidence>
<evidence type="ECO:0000256" key="1">
    <source>
        <dbReference type="ARBA" id="ARBA00009437"/>
    </source>
</evidence>
<keyword evidence="5" id="KW-0804">Transcription</keyword>
<dbReference type="Pfam" id="PF03466">
    <property type="entry name" value="LysR_substrate"/>
    <property type="match status" value="1"/>
</dbReference>
<comment type="caution">
    <text evidence="7">The sequence shown here is derived from an EMBL/GenBank/DDBJ whole genome shotgun (WGS) entry which is preliminary data.</text>
</comment>
<dbReference type="FunFam" id="1.10.10.10:FF:000001">
    <property type="entry name" value="LysR family transcriptional regulator"/>
    <property type="match status" value="1"/>
</dbReference>
<dbReference type="PANTHER" id="PTHR30346:SF28">
    <property type="entry name" value="HTH-TYPE TRANSCRIPTIONAL REGULATOR CYNR"/>
    <property type="match status" value="1"/>
</dbReference>
<dbReference type="InterPro" id="IPR036390">
    <property type="entry name" value="WH_DNA-bd_sf"/>
</dbReference>
<organism evidence="7 8">
    <name type="scientific">Gordonia mangrovi</name>
    <dbReference type="NCBI Taxonomy" id="2665643"/>
    <lineage>
        <taxon>Bacteria</taxon>
        <taxon>Bacillati</taxon>
        <taxon>Actinomycetota</taxon>
        <taxon>Actinomycetes</taxon>
        <taxon>Mycobacteriales</taxon>
        <taxon>Gordoniaceae</taxon>
        <taxon>Gordonia</taxon>
    </lineage>
</organism>
<dbReference type="PANTHER" id="PTHR30346">
    <property type="entry name" value="TRANSCRIPTIONAL DUAL REGULATOR HCAR-RELATED"/>
    <property type="match status" value="1"/>
</dbReference>
<dbReference type="GO" id="GO:0003700">
    <property type="term" value="F:DNA-binding transcription factor activity"/>
    <property type="evidence" value="ECO:0007669"/>
    <property type="project" value="InterPro"/>
</dbReference>
<evidence type="ECO:0000259" key="6">
    <source>
        <dbReference type="PROSITE" id="PS50931"/>
    </source>
</evidence>
<dbReference type="PROSITE" id="PS50931">
    <property type="entry name" value="HTH_LYSR"/>
    <property type="match status" value="1"/>
</dbReference>
<evidence type="ECO:0000256" key="2">
    <source>
        <dbReference type="ARBA" id="ARBA00023015"/>
    </source>
</evidence>
<name>A0A6L7GSY9_9ACTN</name>
<accession>A0A6L7GSY9</accession>
<dbReference type="Gene3D" id="1.10.10.10">
    <property type="entry name" value="Winged helix-like DNA-binding domain superfamily/Winged helix DNA-binding domain"/>
    <property type="match status" value="1"/>
</dbReference>
<reference evidence="7 8" key="1">
    <citation type="submission" date="2019-11" db="EMBL/GenBank/DDBJ databases">
        <title>Gordonia sp. nov., a novel actinobacterium isolated from mangrove soil in Hainan.</title>
        <authorList>
            <person name="Huang X."/>
            <person name="Xie Y."/>
            <person name="Chu X."/>
            <person name="Xiao K."/>
        </authorList>
    </citation>
    <scope>NUCLEOTIDE SEQUENCE [LARGE SCALE GENOMIC DNA]</scope>
    <source>
        <strain evidence="7 8">HNM0687</strain>
    </source>
</reference>
<comment type="similarity">
    <text evidence="1">Belongs to the LysR transcriptional regulatory family.</text>
</comment>
<dbReference type="Proteomes" id="UP000475545">
    <property type="component" value="Unassembled WGS sequence"/>
</dbReference>
<dbReference type="GO" id="GO:0003677">
    <property type="term" value="F:DNA binding"/>
    <property type="evidence" value="ECO:0007669"/>
    <property type="project" value="UniProtKB-KW"/>
</dbReference>